<dbReference type="Ensembl" id="ENSSANT00000029740.1">
    <property type="protein sequence ID" value="ENSSANP00000027922.1"/>
    <property type="gene ID" value="ENSSANG00000014344.1"/>
</dbReference>
<accession>A0A671MBI2</accession>
<name>A0A671MBI2_9TELE</name>
<reference evidence="2" key="1">
    <citation type="submission" date="2025-08" db="UniProtKB">
        <authorList>
            <consortium name="Ensembl"/>
        </authorList>
    </citation>
    <scope>IDENTIFICATION</scope>
</reference>
<reference evidence="2" key="2">
    <citation type="submission" date="2025-09" db="UniProtKB">
        <authorList>
            <consortium name="Ensembl"/>
        </authorList>
    </citation>
    <scope>IDENTIFICATION</scope>
</reference>
<dbReference type="Proteomes" id="UP000472260">
    <property type="component" value="Unassembled WGS sequence"/>
</dbReference>
<feature type="region of interest" description="Disordered" evidence="1">
    <location>
        <begin position="83"/>
        <end position="105"/>
    </location>
</feature>
<organism evidence="2 3">
    <name type="scientific">Sinocyclocheilus anshuiensis</name>
    <dbReference type="NCBI Taxonomy" id="1608454"/>
    <lineage>
        <taxon>Eukaryota</taxon>
        <taxon>Metazoa</taxon>
        <taxon>Chordata</taxon>
        <taxon>Craniata</taxon>
        <taxon>Vertebrata</taxon>
        <taxon>Euteleostomi</taxon>
        <taxon>Actinopterygii</taxon>
        <taxon>Neopterygii</taxon>
        <taxon>Teleostei</taxon>
        <taxon>Ostariophysi</taxon>
        <taxon>Cypriniformes</taxon>
        <taxon>Cyprinidae</taxon>
        <taxon>Cyprininae</taxon>
        <taxon>Sinocyclocheilus</taxon>
    </lineage>
</organism>
<sequence>NGRGSLVSHSTLDKFGIAEGYAPKMEDWGSVNRATFPSAHGVNGIDKSSIDADIKYPQVSMRVLSLQPVWRVQWSSRQLCEPRASLAGPGHQPLPPWRWRSDAPE</sequence>
<evidence type="ECO:0000313" key="3">
    <source>
        <dbReference type="Proteomes" id="UP000472260"/>
    </source>
</evidence>
<keyword evidence="3" id="KW-1185">Reference proteome</keyword>
<evidence type="ECO:0000256" key="1">
    <source>
        <dbReference type="SAM" id="MobiDB-lite"/>
    </source>
</evidence>
<protein>
    <submittedName>
        <fullName evidence="2">Uncharacterized protein</fullName>
    </submittedName>
</protein>
<evidence type="ECO:0000313" key="2">
    <source>
        <dbReference type="Ensembl" id="ENSSANP00000027922.1"/>
    </source>
</evidence>
<proteinExistence type="predicted"/>
<dbReference type="AlphaFoldDB" id="A0A671MBI2"/>